<feature type="domain" description="HTH luxR-type" evidence="1">
    <location>
        <begin position="792"/>
        <end position="857"/>
    </location>
</feature>
<organism evidence="2 3">
    <name type="scientific">Agromyces ramosus</name>
    <dbReference type="NCBI Taxonomy" id="33879"/>
    <lineage>
        <taxon>Bacteria</taxon>
        <taxon>Bacillati</taxon>
        <taxon>Actinomycetota</taxon>
        <taxon>Actinomycetes</taxon>
        <taxon>Micrococcales</taxon>
        <taxon>Microbacteriaceae</taxon>
        <taxon>Agromyces</taxon>
    </lineage>
</organism>
<accession>A0ABU0RA59</accession>
<sequence>MLHRPRLLDRLDQLAALTVIQAPPGYGKSTLASTWGRHRLENGDTVIWLTARAEHNSADAFLHALHDAMSRAGVIVNSTEPPASRTTNSWDGLAEAIEHSTAEQLIVIVDDAGHLTDTRLCEDLAGFIDRVPAVHLLVSSRFTLALADIAGHHQLEVARITANDLTFTATELQQLGGLWGWAASPQELQHLLALCGGWPELSKRVLAESSPDAIRTTAAEGYLRSVVLPHLAAANVLDAALALSLTPVVGPPHLAALHSRTERSVSTPRAGDQLRLGGILTLLPGPAAEWRFVPLLRHVLLEGVTTHLRDETADYHRLFAEALYEANADLGRVLEHARAGGHWRLLSRLWARHSLTLMARHLPAAQRAYDNLPSQATEQRPVLALAAAILRTSRDDFAGRTRASRIHLEVVDVLAGSVGGDTDIDEYVTAMSSVMVSQRLRGDLVGAARTGDTVAGELSRRAAAGELASPSRAALFSHQRSVTSMLVGDMGEAIAMCMRAYEAASIPDGEFVAAIAAGHLAILHHVVGSPEEAAHWLELARGIDLAGHPFDTIADRPIQIIDAYLATNRLEPEPARKMITEGTALTIEMWPFAALAATAHSHLFEEPRVALTRLDHLRFVHRRLLANDSTATRILDRCVIDTLLALGEVNRAERMMLDIAAQHDRSNGTAHQTAPSDLAWLRASYTQMFLITGNDARAQRLATAALWAPDVVVRDRIDMLMIKAVASRRLGDQRRALEAFRQAGVLAAQLGAFHAYFIVPEAEVRALAEEAGTGLPQVVEDHLSARGSIFPDRVQFVELTPRELHVIREMRHHTTVSALGQALHLSVNTVKKHLAAINSKLGVHDRRAALLQAERLGFFDAAPDDVSSTTAFDDVTA</sequence>
<dbReference type="SUPFAM" id="SSF46894">
    <property type="entry name" value="C-terminal effector domain of the bipartite response regulators"/>
    <property type="match status" value="1"/>
</dbReference>
<dbReference type="SMART" id="SM00421">
    <property type="entry name" value="HTH_LUXR"/>
    <property type="match status" value="1"/>
</dbReference>
<gene>
    <name evidence="2" type="ORF">QFZ26_002510</name>
</gene>
<dbReference type="Proteomes" id="UP001239083">
    <property type="component" value="Unassembled WGS sequence"/>
</dbReference>
<proteinExistence type="predicted"/>
<evidence type="ECO:0000313" key="2">
    <source>
        <dbReference type="EMBL" id="MDQ0894955.1"/>
    </source>
</evidence>
<protein>
    <submittedName>
        <fullName evidence="2">LuxR family maltose regulon positive regulatory protein</fullName>
    </submittedName>
</protein>
<keyword evidence="3" id="KW-1185">Reference proteome</keyword>
<dbReference type="InterPro" id="IPR027417">
    <property type="entry name" value="P-loop_NTPase"/>
</dbReference>
<comment type="caution">
    <text evidence="2">The sequence shown here is derived from an EMBL/GenBank/DDBJ whole genome shotgun (WGS) entry which is preliminary data.</text>
</comment>
<dbReference type="Gene3D" id="3.40.50.300">
    <property type="entry name" value="P-loop containing nucleotide triphosphate hydrolases"/>
    <property type="match status" value="1"/>
</dbReference>
<dbReference type="InterPro" id="IPR016032">
    <property type="entry name" value="Sig_transdc_resp-reg_C-effctor"/>
</dbReference>
<dbReference type="SUPFAM" id="SSF52540">
    <property type="entry name" value="P-loop containing nucleoside triphosphate hydrolases"/>
    <property type="match status" value="1"/>
</dbReference>
<dbReference type="RefSeq" id="WP_307042619.1">
    <property type="nucleotide sequence ID" value="NZ_JAUSYY010000001.1"/>
</dbReference>
<dbReference type="PROSITE" id="PS50043">
    <property type="entry name" value="HTH_LUXR_2"/>
    <property type="match status" value="1"/>
</dbReference>
<evidence type="ECO:0000259" key="1">
    <source>
        <dbReference type="PROSITE" id="PS50043"/>
    </source>
</evidence>
<dbReference type="EMBL" id="JAUSYY010000001">
    <property type="protein sequence ID" value="MDQ0894955.1"/>
    <property type="molecule type" value="Genomic_DNA"/>
</dbReference>
<dbReference type="InterPro" id="IPR000792">
    <property type="entry name" value="Tscrpt_reg_LuxR_C"/>
</dbReference>
<dbReference type="InterPro" id="IPR036388">
    <property type="entry name" value="WH-like_DNA-bd_sf"/>
</dbReference>
<dbReference type="Pfam" id="PF00196">
    <property type="entry name" value="GerE"/>
    <property type="match status" value="1"/>
</dbReference>
<evidence type="ECO:0000313" key="3">
    <source>
        <dbReference type="Proteomes" id="UP001239083"/>
    </source>
</evidence>
<name>A0ABU0RA59_9MICO</name>
<reference evidence="2 3" key="1">
    <citation type="submission" date="2023-07" db="EMBL/GenBank/DDBJ databases">
        <title>Comparative genomics of wheat-associated soil bacteria to identify genetic determinants of phenazine resistance.</title>
        <authorList>
            <person name="Mouncey N."/>
        </authorList>
    </citation>
    <scope>NUCLEOTIDE SEQUENCE [LARGE SCALE GENOMIC DNA]</scope>
    <source>
        <strain evidence="2 3">V3I3</strain>
    </source>
</reference>
<dbReference type="Gene3D" id="1.10.10.10">
    <property type="entry name" value="Winged helix-like DNA-binding domain superfamily/Winged helix DNA-binding domain"/>
    <property type="match status" value="1"/>
</dbReference>